<dbReference type="PANTHER" id="PTHR42760">
    <property type="entry name" value="SHORT-CHAIN DEHYDROGENASES/REDUCTASES FAMILY MEMBER"/>
    <property type="match status" value="1"/>
</dbReference>
<dbReference type="InterPro" id="IPR036291">
    <property type="entry name" value="NAD(P)-bd_dom_sf"/>
</dbReference>
<dbReference type="Gene3D" id="3.40.50.720">
    <property type="entry name" value="NAD(P)-binding Rossmann-like Domain"/>
    <property type="match status" value="1"/>
</dbReference>
<proteinExistence type="inferred from homology"/>
<evidence type="ECO:0000313" key="3">
    <source>
        <dbReference type="EMBL" id="MDF8334941.1"/>
    </source>
</evidence>
<dbReference type="PANTHER" id="PTHR42760:SF133">
    <property type="entry name" value="3-OXOACYL-[ACYL-CARRIER-PROTEIN] REDUCTASE"/>
    <property type="match status" value="1"/>
</dbReference>
<protein>
    <submittedName>
        <fullName evidence="3">SDR family oxidoreductase</fullName>
    </submittedName>
</protein>
<dbReference type="SUPFAM" id="SSF51735">
    <property type="entry name" value="NAD(P)-binding Rossmann-fold domains"/>
    <property type="match status" value="1"/>
</dbReference>
<dbReference type="InterPro" id="IPR002347">
    <property type="entry name" value="SDR_fam"/>
</dbReference>
<dbReference type="PRINTS" id="PR00080">
    <property type="entry name" value="SDRFAMILY"/>
</dbReference>
<dbReference type="RefSeq" id="WP_277279712.1">
    <property type="nucleotide sequence ID" value="NZ_JAROCY010000018.1"/>
</dbReference>
<sequence>MANFPDLSGRAVLITGASSGLGIEFARAAAAAGASVALAARRLDRLAALKAEIAAAGGKAVAVEMDVEDEASVSRGFDAAQAALGPIMSVIANAGMNQPASALGIAIEGFDHVVSVNLRGVFITAREAAKRMIAAGSPGSGAGRILFIGSVGSHRVLDKLVAYNTTKAGVLMMGKALAKEWALKGINVNTICPGWIKTELNTDWLESPAGEALIASFPRKRVMVPADLADMALFLLSDAARTITGGSFELDDGQSL</sequence>
<evidence type="ECO:0000313" key="4">
    <source>
        <dbReference type="Proteomes" id="UP001222770"/>
    </source>
</evidence>
<dbReference type="Pfam" id="PF13561">
    <property type="entry name" value="adh_short_C2"/>
    <property type="match status" value="1"/>
</dbReference>
<evidence type="ECO:0000256" key="1">
    <source>
        <dbReference type="ARBA" id="ARBA00006484"/>
    </source>
</evidence>
<dbReference type="PRINTS" id="PR00081">
    <property type="entry name" value="GDHRDH"/>
</dbReference>
<dbReference type="CDD" id="cd05233">
    <property type="entry name" value="SDR_c"/>
    <property type="match status" value="1"/>
</dbReference>
<evidence type="ECO:0000256" key="2">
    <source>
        <dbReference type="ARBA" id="ARBA00023002"/>
    </source>
</evidence>
<comment type="caution">
    <text evidence="3">The sequence shown here is derived from an EMBL/GenBank/DDBJ whole genome shotgun (WGS) entry which is preliminary data.</text>
</comment>
<dbReference type="InterPro" id="IPR020904">
    <property type="entry name" value="Sc_DH/Rdtase_CS"/>
</dbReference>
<organism evidence="3 4">
    <name type="scientific">Novosphingobium cyanobacteriorum</name>
    <dbReference type="NCBI Taxonomy" id="3024215"/>
    <lineage>
        <taxon>Bacteria</taxon>
        <taxon>Pseudomonadati</taxon>
        <taxon>Pseudomonadota</taxon>
        <taxon>Alphaproteobacteria</taxon>
        <taxon>Sphingomonadales</taxon>
        <taxon>Sphingomonadaceae</taxon>
        <taxon>Novosphingobium</taxon>
    </lineage>
</organism>
<accession>A0ABT6CLZ6</accession>
<comment type="similarity">
    <text evidence="1">Belongs to the short-chain dehydrogenases/reductases (SDR) family.</text>
</comment>
<keyword evidence="4" id="KW-1185">Reference proteome</keyword>
<dbReference type="PROSITE" id="PS00061">
    <property type="entry name" value="ADH_SHORT"/>
    <property type="match status" value="1"/>
</dbReference>
<reference evidence="3 4" key="1">
    <citation type="submission" date="2023-03" db="EMBL/GenBank/DDBJ databases">
        <title>Novosphingobium cyanobacteriorum sp. nov., isolated from a eutrophic reservoir during the Microcystis bloom period.</title>
        <authorList>
            <person name="Kang M."/>
            <person name="Le V."/>
            <person name="Ko S.-R."/>
            <person name="Lee S.-A."/>
            <person name="Ahn C.-Y."/>
        </authorList>
    </citation>
    <scope>NUCLEOTIDE SEQUENCE [LARGE SCALE GENOMIC DNA]</scope>
    <source>
        <strain evidence="3 4">HBC54</strain>
    </source>
</reference>
<dbReference type="EMBL" id="JAROCY010000018">
    <property type="protein sequence ID" value="MDF8334941.1"/>
    <property type="molecule type" value="Genomic_DNA"/>
</dbReference>
<keyword evidence="2" id="KW-0560">Oxidoreductase</keyword>
<gene>
    <name evidence="3" type="ORF">POM99_17165</name>
</gene>
<name>A0ABT6CLZ6_9SPHN</name>
<dbReference type="Proteomes" id="UP001222770">
    <property type="component" value="Unassembled WGS sequence"/>
</dbReference>